<gene>
    <name evidence="1" type="ORF">FPANT_11710</name>
</gene>
<dbReference type="EMBL" id="JAAOAR010000731">
    <property type="protein sequence ID" value="KAF5574557.1"/>
    <property type="molecule type" value="Genomic_DNA"/>
</dbReference>
<sequence>MSQPTGGTTSGSVPFLPPELSLRIIEESEETPICLVNHLSKGWLKCDGGFQNHTTVIYTRGEKQRDGTMCRGKLEALPMQHRCIAGVIRPSETPALPFDRSDDYSIELAISHLTKRTVVAEIGLDEDIANPVLNLDKHAFPLYYYPTDFFNVRYLGYTLLDKQFLATVPIEIGGDDNVRHLAGITRDQTALTHRLRPADENLACEKIRHLMIRKNKVSYSFIFAKLNEIKDDLDKVRSLLQWSSKLCGYRDELLLASLRPKWELLNHLDTLCIDMTRIGAMHGSPLLGIQIDKMARCLNLKTLILLGVPCMARYDCNIPNEEQKIEKVEEAWVAYLEDNSTHSYEESIITPTNWLYVFKDLVRPGGQIHFIADIPPGLTYWPCPRVGVDAIEDGLQ</sequence>
<keyword evidence="2" id="KW-1185">Reference proteome</keyword>
<proteinExistence type="predicted"/>
<accession>A0A8H5KIN1</accession>
<evidence type="ECO:0000313" key="1">
    <source>
        <dbReference type="EMBL" id="KAF5574557.1"/>
    </source>
</evidence>
<dbReference type="AlphaFoldDB" id="A0A8H5KIN1"/>
<reference evidence="1 2" key="1">
    <citation type="submission" date="2020-05" db="EMBL/GenBank/DDBJ databases">
        <title>Identification and distribution of gene clusters putatively required for synthesis of sphingolipid metabolism inhibitors in phylogenetically diverse species of the filamentous fungus Fusarium.</title>
        <authorList>
            <person name="Kim H.-S."/>
            <person name="Busman M."/>
            <person name="Brown D.W."/>
            <person name="Divon H."/>
            <person name="Uhlig S."/>
            <person name="Proctor R.H."/>
        </authorList>
    </citation>
    <scope>NUCLEOTIDE SEQUENCE [LARGE SCALE GENOMIC DNA]</scope>
    <source>
        <strain evidence="1 2">NRRL 25211</strain>
    </source>
</reference>
<organism evidence="1 2">
    <name type="scientific">Fusarium pseudoanthophilum</name>
    <dbReference type="NCBI Taxonomy" id="48495"/>
    <lineage>
        <taxon>Eukaryota</taxon>
        <taxon>Fungi</taxon>
        <taxon>Dikarya</taxon>
        <taxon>Ascomycota</taxon>
        <taxon>Pezizomycotina</taxon>
        <taxon>Sordariomycetes</taxon>
        <taxon>Hypocreomycetidae</taxon>
        <taxon>Hypocreales</taxon>
        <taxon>Nectriaceae</taxon>
        <taxon>Fusarium</taxon>
        <taxon>Fusarium fujikuroi species complex</taxon>
    </lineage>
</organism>
<evidence type="ECO:0000313" key="2">
    <source>
        <dbReference type="Proteomes" id="UP000544095"/>
    </source>
</evidence>
<comment type="caution">
    <text evidence="1">The sequence shown here is derived from an EMBL/GenBank/DDBJ whole genome shotgun (WGS) entry which is preliminary data.</text>
</comment>
<name>A0A8H5KIN1_9HYPO</name>
<protein>
    <submittedName>
        <fullName evidence="1">Uncharacterized protein</fullName>
    </submittedName>
</protein>
<dbReference type="Proteomes" id="UP000544095">
    <property type="component" value="Unassembled WGS sequence"/>
</dbReference>